<dbReference type="EMBL" id="CP002158">
    <property type="protein sequence ID" value="ADL25323.1"/>
    <property type="molecule type" value="Genomic_DNA"/>
</dbReference>
<protein>
    <submittedName>
        <fullName evidence="1">Uncharacterized protein</fullName>
    </submittedName>
</protein>
<dbReference type="Proteomes" id="UP000000517">
    <property type="component" value="Chromosome"/>
</dbReference>
<proteinExistence type="predicted"/>
<reference evidence="2" key="1">
    <citation type="submission" date="2010-08" db="EMBL/GenBank/DDBJ databases">
        <title>Complete sequence of Fibrobacter succinogenes subsp. succinogenes S85.</title>
        <authorList>
            <person name="Durkin A.S."/>
            <person name="Nelson K.E."/>
            <person name="Morrison M."/>
            <person name="Forsberg C.W."/>
            <person name="Wilson D.B."/>
            <person name="Russell J.B."/>
            <person name="Cann I.K.O."/>
            <person name="Mackie R.I."/>
            <person name="White B.A."/>
        </authorList>
    </citation>
    <scope>NUCLEOTIDE SEQUENCE [LARGE SCALE GENOMIC DNA]</scope>
    <source>
        <strain evidence="2">ATCC 19169 / S85</strain>
    </source>
</reference>
<sequence>MPGSPLLIAKLSYMTKLDEILTVNNFSNHDLVEMLPVNLNHKMVQKARLGKKPVPKHTQDLILQALNKLLLQTAAEVDGKVVKQYKRVEVFGNDEVA</sequence>
<organism evidence="1 2">
    <name type="scientific">Fibrobacter succinogenes (strain ATCC 19169 / S85)</name>
    <dbReference type="NCBI Taxonomy" id="59374"/>
    <lineage>
        <taxon>Bacteria</taxon>
        <taxon>Pseudomonadati</taxon>
        <taxon>Fibrobacterota</taxon>
        <taxon>Fibrobacteria</taxon>
        <taxon>Fibrobacterales</taxon>
        <taxon>Fibrobacteraceae</taxon>
        <taxon>Fibrobacter</taxon>
    </lineage>
</organism>
<gene>
    <name evidence="1" type="ordered locus">FSU_3078</name>
</gene>
<dbReference type="KEGG" id="fsc:FSU_3078"/>
<dbReference type="AlphaFoldDB" id="D9S7T7"/>
<name>D9S7T7_FIBSS</name>
<evidence type="ECO:0000313" key="2">
    <source>
        <dbReference type="Proteomes" id="UP000000517"/>
    </source>
</evidence>
<dbReference type="HOGENOM" id="CLU_2342613_0_0_0"/>
<dbReference type="STRING" id="59374.FSU_3078"/>
<accession>D9S7T7</accession>
<evidence type="ECO:0000313" key="1">
    <source>
        <dbReference type="EMBL" id="ADL25323.1"/>
    </source>
</evidence>